<reference evidence="1" key="1">
    <citation type="submission" date="2020-08" db="EMBL/GenBank/DDBJ databases">
        <title>Multicomponent nature underlies the extraordinary mechanical properties of spider dragline silk.</title>
        <authorList>
            <person name="Kono N."/>
            <person name="Nakamura H."/>
            <person name="Mori M."/>
            <person name="Yoshida Y."/>
            <person name="Ohtoshi R."/>
            <person name="Malay A.D."/>
            <person name="Moran D.A.P."/>
            <person name="Tomita M."/>
            <person name="Numata K."/>
            <person name="Arakawa K."/>
        </authorList>
    </citation>
    <scope>NUCLEOTIDE SEQUENCE</scope>
</reference>
<dbReference type="OrthoDB" id="6430131at2759"/>
<comment type="caution">
    <text evidence="1">The sequence shown here is derived from an EMBL/GenBank/DDBJ whole genome shotgun (WGS) entry which is preliminary data.</text>
</comment>
<accession>A0A8X6NFS1</accession>
<gene>
    <name evidence="1" type="primary">AVEN_151642_1</name>
    <name evidence="1" type="ORF">NPIL_567741</name>
</gene>
<evidence type="ECO:0000313" key="2">
    <source>
        <dbReference type="Proteomes" id="UP000887013"/>
    </source>
</evidence>
<evidence type="ECO:0000313" key="1">
    <source>
        <dbReference type="EMBL" id="GFT11165.1"/>
    </source>
</evidence>
<dbReference type="PANTHER" id="PTHR47331:SF2">
    <property type="match status" value="1"/>
</dbReference>
<keyword evidence="2" id="KW-1185">Reference proteome</keyword>
<dbReference type="Proteomes" id="UP000887013">
    <property type="component" value="Unassembled WGS sequence"/>
</dbReference>
<dbReference type="EMBL" id="BMAW01103838">
    <property type="protein sequence ID" value="GFT11165.1"/>
    <property type="molecule type" value="Genomic_DNA"/>
</dbReference>
<protein>
    <submittedName>
        <fullName evidence="1">Integrase catalytic domain-containing protein</fullName>
    </submittedName>
</protein>
<proteinExistence type="predicted"/>
<dbReference type="PANTHER" id="PTHR47331">
    <property type="entry name" value="PHD-TYPE DOMAIN-CONTAINING PROTEIN"/>
    <property type="match status" value="1"/>
</dbReference>
<dbReference type="AlphaFoldDB" id="A0A8X6NFS1"/>
<name>A0A8X6NFS1_NEPPI</name>
<organism evidence="1 2">
    <name type="scientific">Nephila pilipes</name>
    <name type="common">Giant wood spider</name>
    <name type="synonym">Nephila maculata</name>
    <dbReference type="NCBI Taxonomy" id="299642"/>
    <lineage>
        <taxon>Eukaryota</taxon>
        <taxon>Metazoa</taxon>
        <taxon>Ecdysozoa</taxon>
        <taxon>Arthropoda</taxon>
        <taxon>Chelicerata</taxon>
        <taxon>Arachnida</taxon>
        <taxon>Araneae</taxon>
        <taxon>Araneomorphae</taxon>
        <taxon>Entelegynae</taxon>
        <taxon>Araneoidea</taxon>
        <taxon>Nephilidae</taxon>
        <taxon>Nephila</taxon>
    </lineage>
</organism>
<sequence>MIVSWIYRFLVNCRVTKNFRKFGSISVEERNRAEITLLRIAQRESFTGSQDKRLQKFQIIVDENNLFRIKTRLSLKDDLENFKFPIVLPGDHPIVEKLIRWKHCFLGHAGVQIVMTNLREDFWILKYS</sequence>